<evidence type="ECO:0000313" key="1">
    <source>
        <dbReference type="EMBL" id="CAA9540250.1"/>
    </source>
</evidence>
<protein>
    <submittedName>
        <fullName evidence="1">Uncharacterized protein</fullName>
    </submittedName>
</protein>
<accession>A0A6J4U4K5</accession>
<gene>
    <name evidence="1" type="ORF">AVDCRST_MAG23-1982</name>
</gene>
<feature type="non-terminal residue" evidence="1">
    <location>
        <position position="36"/>
    </location>
</feature>
<organism evidence="1">
    <name type="scientific">uncultured Sphingosinicella sp</name>
    <dbReference type="NCBI Taxonomy" id="478748"/>
    <lineage>
        <taxon>Bacteria</taxon>
        <taxon>Pseudomonadati</taxon>
        <taxon>Pseudomonadota</taxon>
        <taxon>Alphaproteobacteria</taxon>
        <taxon>Sphingomonadales</taxon>
        <taxon>Sphingosinicellaceae</taxon>
        <taxon>Sphingosinicella</taxon>
        <taxon>environmental samples</taxon>
    </lineage>
</organism>
<proteinExistence type="predicted"/>
<reference evidence="1" key="1">
    <citation type="submission" date="2020-02" db="EMBL/GenBank/DDBJ databases">
        <authorList>
            <person name="Meier V. D."/>
        </authorList>
    </citation>
    <scope>NUCLEOTIDE SEQUENCE</scope>
    <source>
        <strain evidence="1">AVDCRST_MAG23</strain>
    </source>
</reference>
<dbReference type="EMBL" id="CADCWD010000068">
    <property type="protein sequence ID" value="CAA9540250.1"/>
    <property type="molecule type" value="Genomic_DNA"/>
</dbReference>
<feature type="non-terminal residue" evidence="1">
    <location>
        <position position="1"/>
    </location>
</feature>
<sequence length="36" mass="4296">WPRGSSRARVGSWRRASSTFTAMATRSRNHLRHIWR</sequence>
<name>A0A6J4U4K5_9SPHN</name>
<dbReference type="AlphaFoldDB" id="A0A6J4U4K5"/>